<dbReference type="RefSeq" id="WP_416343234.1">
    <property type="nucleotide sequence ID" value="NZ_JALQCY010000002.1"/>
</dbReference>
<dbReference type="Proteomes" id="UP001651050">
    <property type="component" value="Unassembled WGS sequence"/>
</dbReference>
<keyword evidence="3" id="KW-1185">Reference proteome</keyword>
<sequence length="245" mass="25770">MPSPSPSTDPTTDATTAPTTAGTAQPPVLGPLTAQARRLADLGVLPGDVLSPAALLEAAAALEATAPAGSLLVVHPRVLPPSRLAPHLRRTVTVRGRPVEREGFVVVDMPDADDFAPVPGLDVPGADVYAVAAPDRGDEMANWSPEEAQPAIAAVGRSPLTLSEGVQWVLQAPDALARNRCFMTIGSRLRRPDGSYDARTPAVWISNGTGRDGSERRGAPKVGWCWWRNRHTWLGFASTTGRLGG</sequence>
<feature type="compositionally biased region" description="Low complexity" evidence="1">
    <location>
        <begin position="8"/>
        <end position="27"/>
    </location>
</feature>
<dbReference type="Pfam" id="PF18959">
    <property type="entry name" value="DUF5701"/>
    <property type="match status" value="1"/>
</dbReference>
<accession>A0ABT0J1L9</accession>
<proteinExistence type="predicted"/>
<comment type="caution">
    <text evidence="2">The sequence shown here is derived from an EMBL/GenBank/DDBJ whole genome shotgun (WGS) entry which is preliminary data.</text>
</comment>
<gene>
    <name evidence="2" type="ORF">M1843_06450</name>
</gene>
<dbReference type="EMBL" id="JALQCY010000002">
    <property type="protein sequence ID" value="MCK9793384.1"/>
    <property type="molecule type" value="Genomic_DNA"/>
</dbReference>
<dbReference type="InterPro" id="IPR043755">
    <property type="entry name" value="DUF5701"/>
</dbReference>
<feature type="region of interest" description="Disordered" evidence="1">
    <location>
        <begin position="1"/>
        <end position="29"/>
    </location>
</feature>
<evidence type="ECO:0000256" key="1">
    <source>
        <dbReference type="SAM" id="MobiDB-lite"/>
    </source>
</evidence>
<organism evidence="2 3">
    <name type="scientific">Isoptericola peretonis</name>
    <dbReference type="NCBI Taxonomy" id="2918523"/>
    <lineage>
        <taxon>Bacteria</taxon>
        <taxon>Bacillati</taxon>
        <taxon>Actinomycetota</taxon>
        <taxon>Actinomycetes</taxon>
        <taxon>Micrococcales</taxon>
        <taxon>Promicromonosporaceae</taxon>
        <taxon>Isoptericola</taxon>
    </lineage>
</organism>
<reference evidence="2 3" key="1">
    <citation type="submission" date="2022-02" db="EMBL/GenBank/DDBJ databases">
        <title>The car tank lid bacteriome: a reservoir of bacteria with potential in bioremediation of fuel.</title>
        <authorList>
            <person name="Vidal-Verdu A."/>
            <person name="Gomez-Martinez D."/>
            <person name="Latorre-Perez A."/>
            <person name="Pereto J."/>
            <person name="Porcar M."/>
        </authorList>
    </citation>
    <scope>NUCLEOTIDE SEQUENCE [LARGE SCALE GENOMIC DNA]</scope>
    <source>
        <strain evidence="2 3">4D.3</strain>
    </source>
</reference>
<evidence type="ECO:0000313" key="3">
    <source>
        <dbReference type="Proteomes" id="UP001651050"/>
    </source>
</evidence>
<protein>
    <submittedName>
        <fullName evidence="2">DUF5701 family protein</fullName>
    </submittedName>
</protein>
<name>A0ABT0J1L9_9MICO</name>
<evidence type="ECO:0000313" key="2">
    <source>
        <dbReference type="EMBL" id="MCK9793384.1"/>
    </source>
</evidence>